<comment type="caution">
    <text evidence="1">The sequence shown here is derived from an EMBL/GenBank/DDBJ whole genome shotgun (WGS) entry which is preliminary data.</text>
</comment>
<dbReference type="RefSeq" id="WP_022287622.1">
    <property type="nucleotide sequence ID" value="NZ_JAOQJZ010000018.1"/>
</dbReference>
<gene>
    <name evidence="1" type="ORF">OCV57_13225</name>
</gene>
<sequence>MGLFRKNKGTPLKELERYHGKRVSYVVEREGAEENVIGRTGGISVDSEKLVVVCDGHEVFRCSTDGIVCAELMSHNGADIKGRDMTTGKLRHIVVHYANKR</sequence>
<proteinExistence type="predicted"/>
<organism evidence="1 2">
    <name type="scientific">Hominimerdicola aceti</name>
    <dbReference type="NCBI Taxonomy" id="2981726"/>
    <lineage>
        <taxon>Bacteria</taxon>
        <taxon>Bacillati</taxon>
        <taxon>Bacillota</taxon>
        <taxon>Clostridia</taxon>
        <taxon>Eubacteriales</taxon>
        <taxon>Oscillospiraceae</taxon>
        <taxon>Hominimerdicola</taxon>
    </lineage>
</organism>
<dbReference type="Proteomes" id="UP001208131">
    <property type="component" value="Unassembled WGS sequence"/>
</dbReference>
<evidence type="ECO:0000313" key="2">
    <source>
        <dbReference type="Proteomes" id="UP001208131"/>
    </source>
</evidence>
<keyword evidence="2" id="KW-1185">Reference proteome</keyword>
<dbReference type="EMBL" id="JAOQJZ010000018">
    <property type="protein sequence ID" value="MCU6706875.1"/>
    <property type="molecule type" value="Genomic_DNA"/>
</dbReference>
<dbReference type="AlphaFoldDB" id="A0AAE3LIU4"/>
<evidence type="ECO:0000313" key="1">
    <source>
        <dbReference type="EMBL" id="MCU6706875.1"/>
    </source>
</evidence>
<protein>
    <submittedName>
        <fullName evidence="1">Uncharacterized protein</fullName>
    </submittedName>
</protein>
<name>A0AAE3LIU4_9FIRM</name>
<reference evidence="1 2" key="1">
    <citation type="journal article" date="2021" name="ISME Commun">
        <title>Automated analysis of genomic sequences facilitates high-throughput and comprehensive description of bacteria.</title>
        <authorList>
            <person name="Hitch T.C.A."/>
        </authorList>
    </citation>
    <scope>NUCLEOTIDE SEQUENCE [LARGE SCALE GENOMIC DNA]</scope>
    <source>
        <strain evidence="1 2">Sanger_31</strain>
    </source>
</reference>
<accession>A0AAE3LIU4</accession>